<dbReference type="InterPro" id="IPR027417">
    <property type="entry name" value="P-loop_NTPase"/>
</dbReference>
<dbReference type="GO" id="GO:0006302">
    <property type="term" value="P:double-strand break repair"/>
    <property type="evidence" value="ECO:0007669"/>
    <property type="project" value="InterPro"/>
</dbReference>
<sequence>MSHMPDRADGPIEIEIRNLGGIESLSTSIPSGVTILAGANATNRTSFLRSVAAALGASDAAISLKTDAESGSVTLSFDGQKATREFSQSGGTVHRRGDPLSDAPPLVDTYVSIFATNPARSTIRNGGTGLREVLMRGVDTDAIDAEIQSLKSEQADLEAQLAEIERAQGRLPDKRERRAELADELAETEETIATVEDTIEAYRASEAEIEAAEEYLSTLEETRNKLRQVEREIEETERTRDTLVEERATLEGELESLSVSADRRADLSDRKGALESEIDALESTIAELSDIISHNQSILEDADALDVLGTDDEVVGQLDPSSSTVRCWTCGSEVDRETIESRIETMEAIRAEKNETLQEKRAERESVAEKLAAIEQNQTERERLKRELRETESAIEAEDRSLSELRDRASGLREEVSDLQEQVSETAELRDSDLPEAYERLNRLQHERGQLETRLERVESELTDLEATADQKETVSADLEQVRADLEAARGRVDRIERELIEEFNEQMADLIDLLGYENLSRVWIERLVDGQTTFEIHVVRDTVAGTVYEDTLSTLSESEREIVGIVVALSGYLVHDVKETVPLVLFDSVEAIDAERLAAMLEYVGQKVPYVLTALLPEQADAIDEQTIQAPAFEP</sequence>
<evidence type="ECO:0000313" key="4">
    <source>
        <dbReference type="Proteomes" id="UP000185608"/>
    </source>
</evidence>
<feature type="coiled-coil region" evidence="1">
    <location>
        <begin position="343"/>
        <end position="506"/>
    </location>
</feature>
<accession>A0A1D8S215</accession>
<dbReference type="PANTHER" id="PTHR45615">
    <property type="entry name" value="MYOSIN HEAVY CHAIN, NON-MUSCLE"/>
    <property type="match status" value="1"/>
</dbReference>
<dbReference type="Pfam" id="PF13476">
    <property type="entry name" value="AAA_23"/>
    <property type="match status" value="1"/>
</dbReference>
<keyword evidence="1" id="KW-0175">Coiled coil</keyword>
<dbReference type="SUPFAM" id="SSF52540">
    <property type="entry name" value="P-loop containing nucleoside triphosphate hydrolases"/>
    <property type="match status" value="1"/>
</dbReference>
<name>A0A1D8S215_9EURY</name>
<dbReference type="InterPro" id="IPR038729">
    <property type="entry name" value="Rad50/SbcC_AAA"/>
</dbReference>
<dbReference type="NCBIfam" id="NF045487">
    <property type="entry name" value="ASRP"/>
    <property type="match status" value="1"/>
</dbReference>
<evidence type="ECO:0000313" key="3">
    <source>
        <dbReference type="EMBL" id="AOW79408.1"/>
    </source>
</evidence>
<gene>
    <name evidence="3" type="ORF">HTSR_0206</name>
</gene>
<dbReference type="GO" id="GO:0016887">
    <property type="term" value="F:ATP hydrolysis activity"/>
    <property type="evidence" value="ECO:0007669"/>
    <property type="project" value="InterPro"/>
</dbReference>
<feature type="domain" description="Rad50/SbcC-type AAA" evidence="2">
    <location>
        <begin position="14"/>
        <end position="234"/>
    </location>
</feature>
<dbReference type="AlphaFoldDB" id="A0A1D8S215"/>
<protein>
    <submittedName>
        <fullName evidence="3">Chromosome segregation protein SMC</fullName>
    </submittedName>
</protein>
<dbReference type="EMBL" id="CP016070">
    <property type="protein sequence ID" value="AOW79408.1"/>
    <property type="molecule type" value="Genomic_DNA"/>
</dbReference>
<proteinExistence type="predicted"/>
<organism evidence="3 4">
    <name type="scientific">Halodesulfurarchaeum formicicum</name>
    <dbReference type="NCBI Taxonomy" id="1873524"/>
    <lineage>
        <taxon>Archaea</taxon>
        <taxon>Methanobacteriati</taxon>
        <taxon>Methanobacteriota</taxon>
        <taxon>Stenosarchaea group</taxon>
        <taxon>Halobacteria</taxon>
        <taxon>Halobacteriales</taxon>
        <taxon>Halobacteriaceae</taxon>
        <taxon>Halodesulfurarchaeum</taxon>
    </lineage>
</organism>
<dbReference type="Proteomes" id="UP000185608">
    <property type="component" value="Chromosome"/>
</dbReference>
<reference evidence="3 4" key="1">
    <citation type="submission" date="2016-06" db="EMBL/GenBank/DDBJ databases">
        <title>Discovery of anaerobic lithoheterotrophic haloarchaeon capable of sulfur respiration by hydrogen and formate.</title>
        <authorList>
            <person name="Sorokin D.Y."/>
            <person name="Kublanov I.V."/>
            <person name="Roman P."/>
            <person name="Sinninghe Damste J.S."/>
            <person name="Golyshin P.N."/>
            <person name="Rojo D."/>
            <person name="Ciordia S."/>
            <person name="Mena Md.C."/>
            <person name="Ferrer M."/>
            <person name="Smedile F."/>
            <person name="Messina E."/>
            <person name="La Cono V."/>
            <person name="Yakimov M.M."/>
        </authorList>
    </citation>
    <scope>NUCLEOTIDE SEQUENCE [LARGE SCALE GENOMIC DNA]</scope>
    <source>
        <strain evidence="3 4">HTSR1</strain>
    </source>
</reference>
<feature type="coiled-coil region" evidence="1">
    <location>
        <begin position="140"/>
        <end position="291"/>
    </location>
</feature>
<dbReference type="KEGG" id="halh:HTSR_0206"/>
<dbReference type="Gene3D" id="3.40.50.300">
    <property type="entry name" value="P-loop containing nucleotide triphosphate hydrolases"/>
    <property type="match status" value="2"/>
</dbReference>
<evidence type="ECO:0000256" key="1">
    <source>
        <dbReference type="SAM" id="Coils"/>
    </source>
</evidence>
<evidence type="ECO:0000259" key="2">
    <source>
        <dbReference type="Pfam" id="PF13476"/>
    </source>
</evidence>
<dbReference type="PANTHER" id="PTHR45615:SF80">
    <property type="entry name" value="GRIP DOMAIN-CONTAINING PROTEIN"/>
    <property type="match status" value="1"/>
</dbReference>